<keyword evidence="1" id="KW-0175">Coiled coil</keyword>
<name>A0ABX9XHU9_9PSED</name>
<evidence type="ECO:0000313" key="3">
    <source>
        <dbReference type="Proteomes" id="UP000275199"/>
    </source>
</evidence>
<evidence type="ECO:0000256" key="1">
    <source>
        <dbReference type="SAM" id="Coils"/>
    </source>
</evidence>
<evidence type="ECO:0000313" key="2">
    <source>
        <dbReference type="EMBL" id="ROZ82700.1"/>
    </source>
</evidence>
<dbReference type="RefSeq" id="WP_123890512.1">
    <property type="nucleotide sequence ID" value="NZ_RKKU01000020.1"/>
</dbReference>
<gene>
    <name evidence="2" type="ORF">EF096_14500</name>
</gene>
<dbReference type="Proteomes" id="UP000275199">
    <property type="component" value="Unassembled WGS sequence"/>
</dbReference>
<reference evidence="2 3" key="1">
    <citation type="submission" date="2018-11" db="EMBL/GenBank/DDBJ databases">
        <authorList>
            <person name="Jang G.I."/>
            <person name="Hwang C.Y."/>
        </authorList>
    </citation>
    <scope>NUCLEOTIDE SEQUENCE [LARGE SCALE GENOMIC DNA]</scope>
    <source>
        <strain evidence="2 3">SSM26</strain>
    </source>
</reference>
<sequence length="254" mass="28904">MLNFKRRRPLREHSVTIHPRDSKAFRRWKRGVIIVLLILVPVSAWQGWEAAMRSQQPYLLERQALIERQGQLVKEVEDWRQRYHQLEVDLLVAKDAAVEGREMVHELEEQLFKLQQNLAQYQGVLAPAAMDPGIRIQAFELHGTEEDGVFRYKVMVSRVGNESDTVQAKLQLEVVGKQGGKAVTLKLEQLSAVTDDVGLVLDFRYFQVVPANAEQATLRLPEGFVPQQVKLAASKDGKILVEQVFDWTVTGATP</sequence>
<keyword evidence="3" id="KW-1185">Reference proteome</keyword>
<protein>
    <recommendedName>
        <fullName evidence="4">DUF3450 domain-containing protein</fullName>
    </recommendedName>
</protein>
<comment type="caution">
    <text evidence="2">The sequence shown here is derived from an EMBL/GenBank/DDBJ whole genome shotgun (WGS) entry which is preliminary data.</text>
</comment>
<dbReference type="InterPro" id="IPR046703">
    <property type="entry name" value="DUF6776"/>
</dbReference>
<feature type="coiled-coil region" evidence="1">
    <location>
        <begin position="97"/>
        <end position="124"/>
    </location>
</feature>
<dbReference type="Pfam" id="PF20567">
    <property type="entry name" value="DUF6776"/>
    <property type="match status" value="1"/>
</dbReference>
<dbReference type="EMBL" id="RKKU01000020">
    <property type="protein sequence ID" value="ROZ82700.1"/>
    <property type="molecule type" value="Genomic_DNA"/>
</dbReference>
<proteinExistence type="predicted"/>
<evidence type="ECO:0008006" key="4">
    <source>
        <dbReference type="Google" id="ProtNLM"/>
    </source>
</evidence>
<accession>A0ABX9XHU9</accession>
<organism evidence="2 3">
    <name type="scientific">Pseudomonas neustonica</name>
    <dbReference type="NCBI Taxonomy" id="2487346"/>
    <lineage>
        <taxon>Bacteria</taxon>
        <taxon>Pseudomonadati</taxon>
        <taxon>Pseudomonadota</taxon>
        <taxon>Gammaproteobacteria</taxon>
        <taxon>Pseudomonadales</taxon>
        <taxon>Pseudomonadaceae</taxon>
        <taxon>Pseudomonas</taxon>
    </lineage>
</organism>